<dbReference type="Proteomes" id="UP000651977">
    <property type="component" value="Unassembled WGS sequence"/>
</dbReference>
<reference evidence="2" key="1">
    <citation type="journal article" date="2019" name="Int. J. Syst. Evol. Microbiol.">
        <title>The Global Catalogue of Microorganisms (GCM) 10K type strain sequencing project: providing services to taxonomists for standard genome sequencing and annotation.</title>
        <authorList>
            <consortium name="The Broad Institute Genomics Platform"/>
            <consortium name="The Broad Institute Genome Sequencing Center for Infectious Disease"/>
            <person name="Wu L."/>
            <person name="Ma J."/>
        </authorList>
    </citation>
    <scope>NUCLEOTIDE SEQUENCE [LARGE SCALE GENOMIC DNA]</scope>
    <source>
        <strain evidence="2">CGMCC 1.10131</strain>
    </source>
</reference>
<protein>
    <submittedName>
        <fullName evidence="1">Uncharacterized protein</fullName>
    </submittedName>
</protein>
<proteinExistence type="predicted"/>
<accession>A0ABQ1I7N2</accession>
<name>A0ABQ1I7N2_9ALTE</name>
<sequence>MYYISKFVVKLTRLKIVKWLIFGSLPNLEKFNIVDRLFRFCELSLRLAKSVTHFFIKDFF</sequence>
<gene>
    <name evidence="1" type="ORF">GCM10007414_34410</name>
</gene>
<organism evidence="1 2">
    <name type="scientific">Agarivorans gilvus</name>
    <dbReference type="NCBI Taxonomy" id="680279"/>
    <lineage>
        <taxon>Bacteria</taxon>
        <taxon>Pseudomonadati</taxon>
        <taxon>Pseudomonadota</taxon>
        <taxon>Gammaproteobacteria</taxon>
        <taxon>Alteromonadales</taxon>
        <taxon>Alteromonadaceae</taxon>
        <taxon>Agarivorans</taxon>
    </lineage>
</organism>
<evidence type="ECO:0000313" key="2">
    <source>
        <dbReference type="Proteomes" id="UP000651977"/>
    </source>
</evidence>
<keyword evidence="2" id="KW-1185">Reference proteome</keyword>
<dbReference type="EMBL" id="BMDY01000026">
    <property type="protein sequence ID" value="GGB18119.1"/>
    <property type="molecule type" value="Genomic_DNA"/>
</dbReference>
<comment type="caution">
    <text evidence="1">The sequence shown here is derived from an EMBL/GenBank/DDBJ whole genome shotgun (WGS) entry which is preliminary data.</text>
</comment>
<evidence type="ECO:0000313" key="1">
    <source>
        <dbReference type="EMBL" id="GGB18119.1"/>
    </source>
</evidence>